<sequence>MTRTPLTTTALRREYVAWGPSNRNSNDLRFGQYLEVNYTHVPTGFLFAEDKDAVFAGLLERLQEYQR</sequence>
<protein>
    <submittedName>
        <fullName evidence="1">Uncharacterized protein</fullName>
    </submittedName>
</protein>
<dbReference type="EMBL" id="WMIG01000013">
    <property type="protein sequence ID" value="MTH61154.1"/>
    <property type="molecule type" value="Genomic_DNA"/>
</dbReference>
<dbReference type="RefSeq" id="WP_155041096.1">
    <property type="nucleotide sequence ID" value="NZ_WMIG01000013.1"/>
</dbReference>
<evidence type="ECO:0000313" key="2">
    <source>
        <dbReference type="Proteomes" id="UP000449846"/>
    </source>
</evidence>
<organism evidence="1 2">
    <name type="scientific">Paracoccus litorisediminis</name>
    <dbReference type="NCBI Taxonomy" id="2006130"/>
    <lineage>
        <taxon>Bacteria</taxon>
        <taxon>Pseudomonadati</taxon>
        <taxon>Pseudomonadota</taxon>
        <taxon>Alphaproteobacteria</taxon>
        <taxon>Rhodobacterales</taxon>
        <taxon>Paracoccaceae</taxon>
        <taxon>Paracoccus</taxon>
    </lineage>
</organism>
<keyword evidence="2" id="KW-1185">Reference proteome</keyword>
<dbReference type="AlphaFoldDB" id="A0A844HRU4"/>
<dbReference type="Proteomes" id="UP000449846">
    <property type="component" value="Unassembled WGS sequence"/>
</dbReference>
<accession>A0A844HRU4</accession>
<evidence type="ECO:0000313" key="1">
    <source>
        <dbReference type="EMBL" id="MTH61154.1"/>
    </source>
</evidence>
<comment type="caution">
    <text evidence="1">The sequence shown here is derived from an EMBL/GenBank/DDBJ whole genome shotgun (WGS) entry which is preliminary data.</text>
</comment>
<reference evidence="1 2" key="1">
    <citation type="submission" date="2019-11" db="EMBL/GenBank/DDBJ databases">
        <authorList>
            <person name="Dong K."/>
        </authorList>
    </citation>
    <scope>NUCLEOTIDE SEQUENCE [LARGE SCALE GENOMIC DNA]</scope>
    <source>
        <strain evidence="1 2">NBRC 112902</strain>
    </source>
</reference>
<proteinExistence type="predicted"/>
<gene>
    <name evidence="1" type="ORF">GL300_18245</name>
</gene>
<name>A0A844HRU4_9RHOB</name>